<proteinExistence type="predicted"/>
<evidence type="ECO:0008006" key="3">
    <source>
        <dbReference type="Google" id="ProtNLM"/>
    </source>
</evidence>
<dbReference type="InterPro" id="IPR017167">
    <property type="entry name" value="UCP037291_glutaredoxin-rel"/>
</dbReference>
<gene>
    <name evidence="1" type="ORF">BKG96_06320</name>
</gene>
<dbReference type="AlphaFoldDB" id="A0A1V3KKX6"/>
<dbReference type="RefSeq" id="WP_077586791.1">
    <property type="nucleotide sequence ID" value="NZ_MLAE01000027.1"/>
</dbReference>
<accession>A0A1V3KKX6</accession>
<dbReference type="SUPFAM" id="SSF52833">
    <property type="entry name" value="Thioredoxin-like"/>
    <property type="match status" value="1"/>
</dbReference>
<dbReference type="InterPro" id="IPR036249">
    <property type="entry name" value="Thioredoxin-like_sf"/>
</dbReference>
<dbReference type="EMBL" id="MLAE01000027">
    <property type="protein sequence ID" value="OOF78317.1"/>
    <property type="molecule type" value="Genomic_DNA"/>
</dbReference>
<dbReference type="Proteomes" id="UP000189114">
    <property type="component" value="Unassembled WGS sequence"/>
</dbReference>
<protein>
    <recommendedName>
        <fullName evidence="3">Glutaredoxin</fullName>
    </recommendedName>
</protein>
<evidence type="ECO:0000313" key="1">
    <source>
        <dbReference type="EMBL" id="OOF78317.1"/>
    </source>
</evidence>
<dbReference type="Gene3D" id="3.40.30.10">
    <property type="entry name" value="Glutaredoxin"/>
    <property type="match status" value="1"/>
</dbReference>
<organism evidence="1 2">
    <name type="scientific">Rodentibacter caecimuris</name>
    <dbReference type="NCBI Taxonomy" id="1796644"/>
    <lineage>
        <taxon>Bacteria</taxon>
        <taxon>Pseudomonadati</taxon>
        <taxon>Pseudomonadota</taxon>
        <taxon>Gammaproteobacteria</taxon>
        <taxon>Pasteurellales</taxon>
        <taxon>Pasteurellaceae</taxon>
        <taxon>Rodentibacter</taxon>
    </lineage>
</organism>
<reference evidence="2" key="1">
    <citation type="submission" date="2016-10" db="EMBL/GenBank/DDBJ databases">
        <title>Rodentibacter gen. nov. and new species.</title>
        <authorList>
            <person name="Christensen H."/>
        </authorList>
    </citation>
    <scope>NUCLEOTIDE SEQUENCE [LARGE SCALE GENOMIC DNA]</scope>
    <source>
        <strain evidence="2">Ppn152</strain>
    </source>
</reference>
<name>A0A1V3KKX6_9PAST</name>
<evidence type="ECO:0000313" key="2">
    <source>
        <dbReference type="Proteomes" id="UP000189114"/>
    </source>
</evidence>
<comment type="caution">
    <text evidence="1">The sequence shown here is derived from an EMBL/GenBank/DDBJ whole genome shotgun (WGS) entry which is preliminary data.</text>
</comment>
<sequence>MKPILYYAEQCPDTAPFVAKLQTLGISYEAVEILQSLPNFKRFLKLRDSHSVFDNAKANGYVGIPALVIDGEKVVLDLAELDCIFG</sequence>
<dbReference type="PIRSF" id="PIRSF037291">
    <property type="entry name" value="UCP037291_gluthr"/>
    <property type="match status" value="1"/>
</dbReference>